<sequence length="394" mass="40684">MKTQQLQNAAIAGLTSLFVGQASATSRVASSSSIPSPSSFPPHISVECHTRLATTSVAVVPTSTVTRTIQDHNPVVVYVTTQETITTTPSVVTEVETSFETLTVTSIASAITDTFSTTSTVYSYTVVTVTPPPSRSTVLMTTTTTQTTTSTIPAPAGLTPLVDSLVQPTFVKRGLADDNTCPIGPDDYKYPSAVKCIAKLTVTPTTTSTVTAVPLTNTASTPVVTTTLTSTLTSTSVVIPEEVSVTLSYSTTLQQTLTTRGIPTYTVVTATTTQTATVSATPVYNACLSNNIGGGSPLGPEYGPIAGKVVDALYFSSLPGAFFNTVATSSAYDCCVQCQGNPHCAGSFYTTNDCYLVTTTVCSSSSHIHAQADNGAGGFDISNGPCGTYVLGTS</sequence>
<reference evidence="1" key="1">
    <citation type="submission" date="2022-12" db="EMBL/GenBank/DDBJ databases">
        <authorList>
            <person name="Petersen C."/>
        </authorList>
    </citation>
    <scope>NUCLEOTIDE SEQUENCE</scope>
    <source>
        <strain evidence="1">IBT 30728</strain>
    </source>
</reference>
<evidence type="ECO:0000313" key="2">
    <source>
        <dbReference type="Proteomes" id="UP001148312"/>
    </source>
</evidence>
<dbReference type="RefSeq" id="XP_056786981.1">
    <property type="nucleotide sequence ID" value="XM_056937889.1"/>
</dbReference>
<keyword evidence="2" id="KW-1185">Reference proteome</keyword>
<protein>
    <recommendedName>
        <fullName evidence="3">Apple domain-containing protein</fullName>
    </recommendedName>
</protein>
<name>A0A9W9WTZ7_9EURO</name>
<organism evidence="1 2">
    <name type="scientific">Penicillium diatomitis</name>
    <dbReference type="NCBI Taxonomy" id="2819901"/>
    <lineage>
        <taxon>Eukaryota</taxon>
        <taxon>Fungi</taxon>
        <taxon>Dikarya</taxon>
        <taxon>Ascomycota</taxon>
        <taxon>Pezizomycotina</taxon>
        <taxon>Eurotiomycetes</taxon>
        <taxon>Eurotiomycetidae</taxon>
        <taxon>Eurotiales</taxon>
        <taxon>Aspergillaceae</taxon>
        <taxon>Penicillium</taxon>
    </lineage>
</organism>
<reference evidence="1" key="2">
    <citation type="journal article" date="2023" name="IMA Fungus">
        <title>Comparative genomic study of the Penicillium genus elucidates a diverse pangenome and 15 lateral gene transfer events.</title>
        <authorList>
            <person name="Petersen C."/>
            <person name="Sorensen T."/>
            <person name="Nielsen M.R."/>
            <person name="Sondergaard T.E."/>
            <person name="Sorensen J.L."/>
            <person name="Fitzpatrick D.A."/>
            <person name="Frisvad J.C."/>
            <person name="Nielsen K.L."/>
        </authorList>
    </citation>
    <scope>NUCLEOTIDE SEQUENCE</scope>
    <source>
        <strain evidence="1">IBT 30728</strain>
    </source>
</reference>
<dbReference type="AlphaFoldDB" id="A0A9W9WTZ7"/>
<evidence type="ECO:0000313" key="1">
    <source>
        <dbReference type="EMBL" id="KAJ5475223.1"/>
    </source>
</evidence>
<dbReference type="GeneID" id="81628139"/>
<dbReference type="Proteomes" id="UP001148312">
    <property type="component" value="Unassembled WGS sequence"/>
</dbReference>
<comment type="caution">
    <text evidence="1">The sequence shown here is derived from an EMBL/GenBank/DDBJ whole genome shotgun (WGS) entry which is preliminary data.</text>
</comment>
<proteinExistence type="predicted"/>
<dbReference type="EMBL" id="JAPWDQ010000012">
    <property type="protein sequence ID" value="KAJ5475223.1"/>
    <property type="molecule type" value="Genomic_DNA"/>
</dbReference>
<accession>A0A9W9WTZ7</accession>
<evidence type="ECO:0008006" key="3">
    <source>
        <dbReference type="Google" id="ProtNLM"/>
    </source>
</evidence>
<gene>
    <name evidence="1" type="ORF">N7539_008289</name>
</gene>